<dbReference type="AlphaFoldDB" id="A0A8H7P4J6"/>
<evidence type="ECO:0000313" key="3">
    <source>
        <dbReference type="EMBL" id="KAF9816509.1"/>
    </source>
</evidence>
<reference evidence="3" key="1">
    <citation type="submission" date="2020-11" db="EMBL/GenBank/DDBJ databases">
        <authorList>
            <person name="Koelle M."/>
            <person name="Horta M.A.C."/>
            <person name="Nowrousian M."/>
            <person name="Ohm R.A."/>
            <person name="Benz P."/>
            <person name="Pilgard A."/>
        </authorList>
    </citation>
    <scope>NUCLEOTIDE SEQUENCE</scope>
    <source>
        <strain evidence="3">FPRL280</strain>
    </source>
</reference>
<gene>
    <name evidence="3" type="ORF">IEO21_04037</name>
</gene>
<reference evidence="3" key="2">
    <citation type="journal article" name="Front. Microbiol.">
        <title>Degradative Capacity of Two Strains of Rhodonia placenta: From Phenotype to Genotype.</title>
        <authorList>
            <person name="Kolle M."/>
            <person name="Horta M.A.C."/>
            <person name="Nowrousian M."/>
            <person name="Ohm R.A."/>
            <person name="Benz J.P."/>
            <person name="Pilgard A."/>
        </authorList>
    </citation>
    <scope>NUCLEOTIDE SEQUENCE</scope>
    <source>
        <strain evidence="3">FPRL280</strain>
    </source>
</reference>
<sequence length="267" mass="29863">MPGMAPPPNPAPFPSPPMLVTPLPPMVPLGPPQHMTHQRRRSDGNLPQPAWYPWGTYPAFVAPPYMYQQPQPQPQPAPSPQLHPMLNGEGRDGPALLFDVSVHTFQPMRLTSAGASSGPTLSLDELGQQATYPPCRRMKISCDIIPQWPIELEAKEQERTLFLSIPSNSHKDAPITVGDVLIAIHRSLQRQISHVDWARLSQAEETAVARAYTRRCKTYGSVEAFEKSQGVRRVDYLLDKYMFRGLVRSSAGQDNFEKVKLLMGPRR</sequence>
<evidence type="ECO:0000259" key="2">
    <source>
        <dbReference type="Pfam" id="PF20415"/>
    </source>
</evidence>
<dbReference type="InterPro" id="IPR046522">
    <property type="entry name" value="DUF6699"/>
</dbReference>
<feature type="domain" description="DUF6699" evidence="2">
    <location>
        <begin position="98"/>
        <end position="250"/>
    </location>
</feature>
<feature type="region of interest" description="Disordered" evidence="1">
    <location>
        <begin position="1"/>
        <end position="47"/>
    </location>
</feature>
<dbReference type="Pfam" id="PF20415">
    <property type="entry name" value="DUF6699"/>
    <property type="match status" value="1"/>
</dbReference>
<proteinExistence type="predicted"/>
<protein>
    <recommendedName>
        <fullName evidence="2">DUF6699 domain-containing protein</fullName>
    </recommendedName>
</protein>
<comment type="caution">
    <text evidence="3">The sequence shown here is derived from an EMBL/GenBank/DDBJ whole genome shotgun (WGS) entry which is preliminary data.</text>
</comment>
<organism evidence="3 4">
    <name type="scientific">Rhodonia placenta</name>
    <dbReference type="NCBI Taxonomy" id="104341"/>
    <lineage>
        <taxon>Eukaryota</taxon>
        <taxon>Fungi</taxon>
        <taxon>Dikarya</taxon>
        <taxon>Basidiomycota</taxon>
        <taxon>Agaricomycotina</taxon>
        <taxon>Agaricomycetes</taxon>
        <taxon>Polyporales</taxon>
        <taxon>Adustoporiaceae</taxon>
        <taxon>Rhodonia</taxon>
    </lineage>
</organism>
<accession>A0A8H7P4J6</accession>
<name>A0A8H7P4J6_9APHY</name>
<evidence type="ECO:0000313" key="4">
    <source>
        <dbReference type="Proteomes" id="UP000639403"/>
    </source>
</evidence>
<dbReference type="EMBL" id="JADOXO010000056">
    <property type="protein sequence ID" value="KAF9816509.1"/>
    <property type="molecule type" value="Genomic_DNA"/>
</dbReference>
<dbReference type="Proteomes" id="UP000639403">
    <property type="component" value="Unassembled WGS sequence"/>
</dbReference>
<feature type="compositionally biased region" description="Pro residues" evidence="1">
    <location>
        <begin position="1"/>
        <end position="31"/>
    </location>
</feature>
<evidence type="ECO:0000256" key="1">
    <source>
        <dbReference type="SAM" id="MobiDB-lite"/>
    </source>
</evidence>